<proteinExistence type="predicted"/>
<evidence type="ECO:0000313" key="2">
    <source>
        <dbReference type="EMBL" id="VEP13179.1"/>
    </source>
</evidence>
<dbReference type="EMBL" id="CAACVJ010000099">
    <property type="protein sequence ID" value="VEP13179.1"/>
    <property type="molecule type" value="Genomic_DNA"/>
</dbReference>
<dbReference type="Gene3D" id="3.80.10.10">
    <property type="entry name" value="Ribonuclease Inhibitor"/>
    <property type="match status" value="1"/>
</dbReference>
<feature type="coiled-coil region" evidence="1">
    <location>
        <begin position="72"/>
        <end position="99"/>
    </location>
</feature>
<gene>
    <name evidence="2" type="ORF">H1P_1880007</name>
</gene>
<evidence type="ECO:0000313" key="3">
    <source>
        <dbReference type="Proteomes" id="UP000320055"/>
    </source>
</evidence>
<evidence type="ECO:0000256" key="1">
    <source>
        <dbReference type="SAM" id="Coils"/>
    </source>
</evidence>
<dbReference type="Proteomes" id="UP000320055">
    <property type="component" value="Unassembled WGS sequence"/>
</dbReference>
<reference evidence="2 3" key="1">
    <citation type="submission" date="2019-01" db="EMBL/GenBank/DDBJ databases">
        <authorList>
            <person name="Brito A."/>
        </authorList>
    </citation>
    <scope>NUCLEOTIDE SEQUENCE [LARGE SCALE GENOMIC DNA]</scope>
    <source>
        <strain evidence="2">1</strain>
    </source>
</reference>
<dbReference type="OrthoDB" id="571184at2"/>
<keyword evidence="3" id="KW-1185">Reference proteome</keyword>
<protein>
    <submittedName>
        <fullName evidence="2">Uncharacterized protein</fullName>
    </submittedName>
</protein>
<dbReference type="RefSeq" id="WP_144871431.1">
    <property type="nucleotide sequence ID" value="NZ_LR213938.1"/>
</dbReference>
<sequence>MNDALKDTASHKIKPKEYDLVLGGNNPPPVDGAVLGGIEGVKSRLASDNIQSQISALSEAFNYGDVGLDLVIDALSNYRREVRQNADRLLQQRDEKKAKDAVNNYKFWSDFEYPYDRGKLPTSHSKIFAHRKVEDFNIEKGITDPVNTAYALRDRSWRSSSQKREKITKQFNLLIQNPKINKLEALVFGYGFWNLDSSNELYDIVNTLFDSSEQIPNLKALFIGDIEDRDMMISSIEQSDISPILAVYPNLEILHLRGGQGLRFNSGYSKKHDKLKVIRIESGGLPREAINGLCALDLPALEYLELWMGTEEYGGTSTVDDLIPIIKGEAFPNLRHLGLRNAEYTNEIVFELVKYPLIKRLIELDLSLGTLDIEGAEALVNCSAVNELDTLNISDNWLGRRLDLRMPELLQLDCITIFGEQRMGYPGNPHGRYCSVRE</sequence>
<dbReference type="SUPFAM" id="SSF52047">
    <property type="entry name" value="RNI-like"/>
    <property type="match status" value="1"/>
</dbReference>
<keyword evidence="1" id="KW-0175">Coiled coil</keyword>
<dbReference type="InterPro" id="IPR032675">
    <property type="entry name" value="LRR_dom_sf"/>
</dbReference>
<organism evidence="2 3">
    <name type="scientific">Hyella patelloides LEGE 07179</name>
    <dbReference type="NCBI Taxonomy" id="945734"/>
    <lineage>
        <taxon>Bacteria</taxon>
        <taxon>Bacillati</taxon>
        <taxon>Cyanobacteriota</taxon>
        <taxon>Cyanophyceae</taxon>
        <taxon>Pleurocapsales</taxon>
        <taxon>Hyellaceae</taxon>
        <taxon>Hyella</taxon>
    </lineage>
</organism>
<accession>A0A563VP80</accession>
<name>A0A563VP80_9CYAN</name>
<dbReference type="AlphaFoldDB" id="A0A563VP80"/>